<organism evidence="2 3">
    <name type="scientific">Parapedobacter luteus</name>
    <dbReference type="NCBI Taxonomy" id="623280"/>
    <lineage>
        <taxon>Bacteria</taxon>
        <taxon>Pseudomonadati</taxon>
        <taxon>Bacteroidota</taxon>
        <taxon>Sphingobacteriia</taxon>
        <taxon>Sphingobacteriales</taxon>
        <taxon>Sphingobacteriaceae</taxon>
        <taxon>Parapedobacter</taxon>
    </lineage>
</organism>
<proteinExistence type="predicted"/>
<evidence type="ECO:0000313" key="3">
    <source>
        <dbReference type="Proteomes" id="UP000190541"/>
    </source>
</evidence>
<feature type="transmembrane region" description="Helical" evidence="1">
    <location>
        <begin position="6"/>
        <end position="22"/>
    </location>
</feature>
<feature type="transmembrane region" description="Helical" evidence="1">
    <location>
        <begin position="55"/>
        <end position="76"/>
    </location>
</feature>
<keyword evidence="1" id="KW-0812">Transmembrane</keyword>
<protein>
    <submittedName>
        <fullName evidence="2">Uncharacterized protein</fullName>
    </submittedName>
</protein>
<keyword evidence="1" id="KW-1133">Transmembrane helix</keyword>
<evidence type="ECO:0000313" key="2">
    <source>
        <dbReference type="EMBL" id="SKB84265.1"/>
    </source>
</evidence>
<sequence>MMYNVFLWVEACFIGSFLSYLFRPYTKTLRWPWYWMLLFGGAFFAEFAYMDGVGFMHRTTTGMSVFVVIGCVYYFWLIWDGSDIANILAYAPFWWVVGTLYFYFGSTANNLLFQQLFLLHEPRFEGSVRYATMIMLNIILYSIWSYAFYCRYRERKSIAYYSTAH</sequence>
<reference evidence="2 3" key="1">
    <citation type="submission" date="2017-02" db="EMBL/GenBank/DDBJ databases">
        <authorList>
            <person name="Peterson S.W."/>
        </authorList>
    </citation>
    <scope>NUCLEOTIDE SEQUENCE [LARGE SCALE GENOMIC DNA]</scope>
    <source>
        <strain evidence="2 3">DSM 22899</strain>
    </source>
</reference>
<dbReference type="Proteomes" id="UP000190541">
    <property type="component" value="Unassembled WGS sequence"/>
</dbReference>
<name>A0A1T5EK87_9SPHI</name>
<dbReference type="STRING" id="623280.SAMN05660226_03358"/>
<dbReference type="EMBL" id="FUYS01000010">
    <property type="protein sequence ID" value="SKB84265.1"/>
    <property type="molecule type" value="Genomic_DNA"/>
</dbReference>
<dbReference type="AlphaFoldDB" id="A0A1T5EK87"/>
<keyword evidence="1" id="KW-0472">Membrane</keyword>
<feature type="transmembrane region" description="Helical" evidence="1">
    <location>
        <begin position="128"/>
        <end position="149"/>
    </location>
</feature>
<gene>
    <name evidence="2" type="ORF">SAMN05660226_03358</name>
</gene>
<keyword evidence="3" id="KW-1185">Reference proteome</keyword>
<accession>A0A1T5EK87</accession>
<feature type="transmembrane region" description="Helical" evidence="1">
    <location>
        <begin position="88"/>
        <end position="108"/>
    </location>
</feature>
<feature type="transmembrane region" description="Helical" evidence="1">
    <location>
        <begin position="31"/>
        <end position="49"/>
    </location>
</feature>
<evidence type="ECO:0000256" key="1">
    <source>
        <dbReference type="SAM" id="Phobius"/>
    </source>
</evidence>